<evidence type="ECO:0000313" key="1">
    <source>
        <dbReference type="EMBL" id="DAE11708.1"/>
    </source>
</evidence>
<sequence length="181" mass="20310">MSLKRLVIDGYGQLELNNVAFRRDGRIEAQCKLDETDFKSVPAENGMLLAVDNVKRVVRFPKSEEKMPLALHYSAEHMYDERLPGLKNFKLEKGSFLPRMGYLAEGDKFTTNCICYDDSDFSTEDLLVTALEKVKETPLYAAPSAIGAWQITKTDTNARAIVLCKTTMPDGQLAVKLQALK</sequence>
<proteinExistence type="predicted"/>
<accession>A0A8S5PZL3</accession>
<organism evidence="1">
    <name type="scientific">Siphoviridae sp. ct2vX3</name>
    <dbReference type="NCBI Taxonomy" id="2825318"/>
    <lineage>
        <taxon>Viruses</taxon>
        <taxon>Duplodnaviria</taxon>
        <taxon>Heunggongvirae</taxon>
        <taxon>Uroviricota</taxon>
        <taxon>Caudoviricetes</taxon>
    </lineage>
</organism>
<reference evidence="1" key="1">
    <citation type="journal article" date="2021" name="Proc. Natl. Acad. Sci. U.S.A.">
        <title>A Catalog of Tens of Thousands of Viruses from Human Metagenomes Reveals Hidden Associations with Chronic Diseases.</title>
        <authorList>
            <person name="Tisza M.J."/>
            <person name="Buck C.B."/>
        </authorList>
    </citation>
    <scope>NUCLEOTIDE SEQUENCE</scope>
    <source>
        <strain evidence="1">Ct2vX3</strain>
    </source>
</reference>
<name>A0A8S5PZL3_9CAUD</name>
<protein>
    <submittedName>
        <fullName evidence="1">Uncharacterized protein</fullName>
    </submittedName>
</protein>
<dbReference type="EMBL" id="BK015535">
    <property type="protein sequence ID" value="DAE11708.1"/>
    <property type="molecule type" value="Genomic_DNA"/>
</dbReference>